<dbReference type="InterPro" id="IPR011990">
    <property type="entry name" value="TPR-like_helical_dom_sf"/>
</dbReference>
<feature type="non-terminal residue" evidence="3">
    <location>
        <position position="463"/>
    </location>
</feature>
<dbReference type="EMBL" id="DVLC01000044">
    <property type="protein sequence ID" value="HIT46668.1"/>
    <property type="molecule type" value="Genomic_DNA"/>
</dbReference>
<gene>
    <name evidence="3" type="ORF">IAC35_02285</name>
</gene>
<comment type="caution">
    <text evidence="3">The sequence shown here is derived from an EMBL/GenBank/DDBJ whole genome shotgun (WGS) entry which is preliminary data.</text>
</comment>
<dbReference type="Pfam" id="PF13181">
    <property type="entry name" value="TPR_8"/>
    <property type="match status" value="1"/>
</dbReference>
<reference evidence="3" key="2">
    <citation type="journal article" date="2021" name="PeerJ">
        <title>Extensive microbial diversity within the chicken gut microbiome revealed by metagenomics and culture.</title>
        <authorList>
            <person name="Gilroy R."/>
            <person name="Ravi A."/>
            <person name="Getino M."/>
            <person name="Pursley I."/>
            <person name="Horton D.L."/>
            <person name="Alikhan N.F."/>
            <person name="Baker D."/>
            <person name="Gharbi K."/>
            <person name="Hall N."/>
            <person name="Watson M."/>
            <person name="Adriaenssens E.M."/>
            <person name="Foster-Nyarko E."/>
            <person name="Jarju S."/>
            <person name="Secka A."/>
            <person name="Antonio M."/>
            <person name="Oren A."/>
            <person name="Chaudhuri R.R."/>
            <person name="La Ragione R."/>
            <person name="Hildebrand F."/>
            <person name="Pallen M.J."/>
        </authorList>
    </citation>
    <scope>NUCLEOTIDE SEQUENCE</scope>
    <source>
        <strain evidence="3">ChiHecec2B26-709</strain>
    </source>
</reference>
<dbReference type="Gene3D" id="1.25.40.10">
    <property type="entry name" value="Tetratricopeptide repeat domain"/>
    <property type="match status" value="2"/>
</dbReference>
<evidence type="ECO:0000313" key="3">
    <source>
        <dbReference type="EMBL" id="HIT46668.1"/>
    </source>
</evidence>
<protein>
    <submittedName>
        <fullName evidence="3">Tetratricopeptide repeat protein</fullName>
    </submittedName>
</protein>
<name>A0A9D1GM33_9BACT</name>
<dbReference type="PANTHER" id="PTHR45641:SF19">
    <property type="entry name" value="NEPHROCYSTIN-3"/>
    <property type="match status" value="1"/>
</dbReference>
<evidence type="ECO:0000256" key="2">
    <source>
        <dbReference type="ARBA" id="ARBA00022803"/>
    </source>
</evidence>
<dbReference type="InterPro" id="IPR019734">
    <property type="entry name" value="TPR_rpt"/>
</dbReference>
<dbReference type="PANTHER" id="PTHR45641">
    <property type="entry name" value="TETRATRICOPEPTIDE REPEAT PROTEIN (AFU_ORTHOLOGUE AFUA_6G03870)"/>
    <property type="match status" value="1"/>
</dbReference>
<sequence length="463" mass="53337">MLEYNEELAKSPLGGVEVVVRGAPSSVSDASGGFELEFLTQSGGERVSVTRIEKPGYEVFNKEALEQWNINPEEPFRIVMCESGRFKRIRDNYSRVSSESYARQQASEESRLRELLEDGALKEEEYRKELYELKVEYQTKLDDIESYVDRFARIDLSELDEVEREIIKLVQAGDMEGAIARYEAQDLVGKYRAETEDIREIEMARESLDEMEQAKREGRDSLFAAVRRQFETYVLAGGEENYEKAGNLLREVALADTTNLEAVWEYAAFAQAQHDYDSAEKFYLICLNNIIFKDNGLYYPIFALVENNLGTLYSSLGRYSEAERYLLSSLVKNYVLYSEQGDYVVYDASIALALALANIGTLYNKMNKYSEAETYLLEAIDIYYILYQRNSNEYLLDLIRTLCNLSSVYLAMDNYDKSMSCLKQAEHLSESIEDNCNISFLEEKAYVQYHLASLYLNLEQQDD</sequence>
<proteinExistence type="predicted"/>
<dbReference type="AlphaFoldDB" id="A0A9D1GM33"/>
<keyword evidence="1" id="KW-0677">Repeat</keyword>
<dbReference type="Pfam" id="PF13374">
    <property type="entry name" value="TPR_10"/>
    <property type="match status" value="2"/>
</dbReference>
<dbReference type="Proteomes" id="UP000886881">
    <property type="component" value="Unassembled WGS sequence"/>
</dbReference>
<organism evidence="3 4">
    <name type="scientific">Candidatus Cryptobacteroides merdipullorum</name>
    <dbReference type="NCBI Taxonomy" id="2840771"/>
    <lineage>
        <taxon>Bacteria</taxon>
        <taxon>Pseudomonadati</taxon>
        <taxon>Bacteroidota</taxon>
        <taxon>Bacteroidia</taxon>
        <taxon>Bacteroidales</taxon>
        <taxon>Candidatus Cryptobacteroides</taxon>
    </lineage>
</organism>
<dbReference type="SUPFAM" id="SSF48452">
    <property type="entry name" value="TPR-like"/>
    <property type="match status" value="1"/>
</dbReference>
<keyword evidence="2" id="KW-0802">TPR repeat</keyword>
<dbReference type="SMART" id="SM00028">
    <property type="entry name" value="TPR"/>
    <property type="match status" value="3"/>
</dbReference>
<reference evidence="3" key="1">
    <citation type="submission" date="2020-10" db="EMBL/GenBank/DDBJ databases">
        <authorList>
            <person name="Gilroy R."/>
        </authorList>
    </citation>
    <scope>NUCLEOTIDE SEQUENCE</scope>
    <source>
        <strain evidence="3">ChiHecec2B26-709</strain>
    </source>
</reference>
<evidence type="ECO:0000256" key="1">
    <source>
        <dbReference type="ARBA" id="ARBA00022737"/>
    </source>
</evidence>
<accession>A0A9D1GM33</accession>
<evidence type="ECO:0000313" key="4">
    <source>
        <dbReference type="Proteomes" id="UP000886881"/>
    </source>
</evidence>